<evidence type="ECO:0000313" key="1">
    <source>
        <dbReference type="EMBL" id="VDP24671.1"/>
    </source>
</evidence>
<dbReference type="Proteomes" id="UP000270296">
    <property type="component" value="Unassembled WGS sequence"/>
</dbReference>
<reference evidence="1 2" key="2">
    <citation type="submission" date="2018-11" db="EMBL/GenBank/DDBJ databases">
        <authorList>
            <consortium name="Pathogen Informatics"/>
        </authorList>
    </citation>
    <scope>NUCLEOTIDE SEQUENCE [LARGE SCALE GENOMIC DNA]</scope>
</reference>
<evidence type="ECO:0000313" key="3">
    <source>
        <dbReference type="WBParaSite" id="SBAD_0001000301-mRNA-1"/>
    </source>
</evidence>
<evidence type="ECO:0000313" key="2">
    <source>
        <dbReference type="Proteomes" id="UP000270296"/>
    </source>
</evidence>
<accession>A0A183J1A7</accession>
<sequence length="114" mass="13070">MSCEQTGRSRAHYCDNRPIVLQTFVPTCYRWFVLDRGGRWRWLTSIPSSKPESGACLADQIKRRESDPPLAYRAIQQVAKDQGLLSTIIMNVDHWSSIGVFEQVAGSWWIRITA</sequence>
<protein>
    <submittedName>
        <fullName evidence="3">Transposase</fullName>
    </submittedName>
</protein>
<name>A0A183J1A7_9BILA</name>
<proteinExistence type="predicted"/>
<reference evidence="3" key="1">
    <citation type="submission" date="2016-06" db="UniProtKB">
        <authorList>
            <consortium name="WormBaseParasite"/>
        </authorList>
    </citation>
    <scope>IDENTIFICATION</scope>
</reference>
<dbReference type="AlphaFoldDB" id="A0A183J1A7"/>
<dbReference type="EMBL" id="UZAM01012997">
    <property type="protein sequence ID" value="VDP24671.1"/>
    <property type="molecule type" value="Genomic_DNA"/>
</dbReference>
<gene>
    <name evidence="1" type="ORF">SBAD_LOCUS9655</name>
</gene>
<dbReference type="WBParaSite" id="SBAD_0001000301-mRNA-1">
    <property type="protein sequence ID" value="SBAD_0001000301-mRNA-1"/>
    <property type="gene ID" value="SBAD_0001000301"/>
</dbReference>
<keyword evidence="2" id="KW-1185">Reference proteome</keyword>
<organism evidence="3">
    <name type="scientific">Soboliphyme baturini</name>
    <dbReference type="NCBI Taxonomy" id="241478"/>
    <lineage>
        <taxon>Eukaryota</taxon>
        <taxon>Metazoa</taxon>
        <taxon>Ecdysozoa</taxon>
        <taxon>Nematoda</taxon>
        <taxon>Enoplea</taxon>
        <taxon>Dorylaimia</taxon>
        <taxon>Dioctophymatida</taxon>
        <taxon>Dioctophymatoidea</taxon>
        <taxon>Soboliphymatidae</taxon>
        <taxon>Soboliphyme</taxon>
    </lineage>
</organism>